<organism evidence="1 2">
    <name type="scientific">Rhizobium soli</name>
    <dbReference type="NCBI Taxonomy" id="424798"/>
    <lineage>
        <taxon>Bacteria</taxon>
        <taxon>Pseudomonadati</taxon>
        <taxon>Pseudomonadota</taxon>
        <taxon>Alphaproteobacteria</taxon>
        <taxon>Hyphomicrobiales</taxon>
        <taxon>Rhizobiaceae</taxon>
        <taxon>Rhizobium/Agrobacterium group</taxon>
        <taxon>Rhizobium</taxon>
    </lineage>
</organism>
<sequence length="83" mass="9172">MKLVTIENKIVENSHHTLIVMRDGPTCQAVRVLNDDGIGSVRSKLSLMETIASRKLDHGEVAFDGCVWITPADLPHPFLPAKH</sequence>
<comment type="caution">
    <text evidence="1">The sequence shown here is derived from an EMBL/GenBank/DDBJ whole genome shotgun (WGS) entry which is preliminary data.</text>
</comment>
<dbReference type="RefSeq" id="WP_062454106.1">
    <property type="nucleotide sequence ID" value="NZ_JACHBU010000002.1"/>
</dbReference>
<dbReference type="Proteomes" id="UP000585437">
    <property type="component" value="Unassembled WGS sequence"/>
</dbReference>
<evidence type="ECO:0000313" key="2">
    <source>
        <dbReference type="Proteomes" id="UP000585437"/>
    </source>
</evidence>
<dbReference type="AlphaFoldDB" id="A0A7X0MT15"/>
<reference evidence="1 2" key="1">
    <citation type="submission" date="2020-08" db="EMBL/GenBank/DDBJ databases">
        <title>The Agave Microbiome: Exploring the role of microbial communities in plant adaptations to desert environments.</title>
        <authorList>
            <person name="Partida-Martinez L.P."/>
        </authorList>
    </citation>
    <scope>NUCLEOTIDE SEQUENCE [LARGE SCALE GENOMIC DNA]</scope>
    <source>
        <strain evidence="1 2">AS3.12</strain>
    </source>
</reference>
<proteinExistence type="predicted"/>
<name>A0A7X0MT15_9HYPH</name>
<accession>A0A7X0MT15</accession>
<keyword evidence="2" id="KW-1185">Reference proteome</keyword>
<evidence type="ECO:0000313" key="1">
    <source>
        <dbReference type="EMBL" id="MBB6508038.1"/>
    </source>
</evidence>
<protein>
    <submittedName>
        <fullName evidence="1">Uncharacterized protein</fullName>
    </submittedName>
</protein>
<gene>
    <name evidence="1" type="ORF">F4695_001370</name>
</gene>
<dbReference type="EMBL" id="JACHBU010000002">
    <property type="protein sequence ID" value="MBB6508038.1"/>
    <property type="molecule type" value="Genomic_DNA"/>
</dbReference>